<dbReference type="Gene3D" id="1.10.260.50">
    <property type="match status" value="1"/>
</dbReference>
<evidence type="ECO:0000259" key="9">
    <source>
        <dbReference type="Pfam" id="PF00266"/>
    </source>
</evidence>
<evidence type="ECO:0000313" key="10">
    <source>
        <dbReference type="EMBL" id="AWM41404.1"/>
    </source>
</evidence>
<dbReference type="GO" id="GO:0031071">
    <property type="term" value="F:cysteine desulfurase activity"/>
    <property type="evidence" value="ECO:0007669"/>
    <property type="project" value="UniProtKB-EC"/>
</dbReference>
<dbReference type="Gene3D" id="3.90.1150.10">
    <property type="entry name" value="Aspartate Aminotransferase, domain 1"/>
    <property type="match status" value="1"/>
</dbReference>
<dbReference type="SUPFAM" id="SSF53383">
    <property type="entry name" value="PLP-dependent transferases"/>
    <property type="match status" value="1"/>
</dbReference>
<reference evidence="10 11" key="1">
    <citation type="submission" date="2018-01" db="EMBL/GenBank/DDBJ databases">
        <title>G. obscuriglobus.</title>
        <authorList>
            <person name="Franke J."/>
            <person name="Blomberg W."/>
            <person name="Selmecki A."/>
        </authorList>
    </citation>
    <scope>NUCLEOTIDE SEQUENCE [LARGE SCALE GENOMIC DNA]</scope>
    <source>
        <strain evidence="10 11">DSM 5831</strain>
    </source>
</reference>
<dbReference type="EMBL" id="CP025958">
    <property type="protein sequence ID" value="AWM41404.1"/>
    <property type="molecule type" value="Genomic_DNA"/>
</dbReference>
<evidence type="ECO:0000256" key="1">
    <source>
        <dbReference type="ARBA" id="ARBA00001933"/>
    </source>
</evidence>
<evidence type="ECO:0000256" key="7">
    <source>
        <dbReference type="ARBA" id="ARBA00023014"/>
    </source>
</evidence>
<dbReference type="PIRSF" id="PIRSF005572">
    <property type="entry name" value="NifS"/>
    <property type="match status" value="1"/>
</dbReference>
<dbReference type="Gene3D" id="3.40.640.10">
    <property type="entry name" value="Type I PLP-dependent aspartate aminotransferase-like (Major domain)"/>
    <property type="match status" value="1"/>
</dbReference>
<dbReference type="AlphaFoldDB" id="A0A2Z3HHV5"/>
<sequence>MEPVYLDHNATTPLRPEVWERMRPLMLETFGNPSSAHAFGRKARQALEDAREKASALLGAHPDELTFTSGATEANNLAIFGLRPARAVASPIEHPCVVEPLRRLEAGGAAVEWLPADERGVIAWREPAADADLVCVMLANHETGAVQPVRAIAATLPKGTKLHCDAVQAVGKIGVDFHELGATTLTASAHKFGGPKGVGLLLTRRGTDLKPHTFGGHQQGGRRPGTEPVALAVGMAAALEIATRDLAANRAALAAHRARLWDALRRECAPVVLNGPEIGAADVAPAALNVSFPGCRADLLLMSLDLARVACSTGSACSSGSLLPSPVLRAMGVPDEVLKSALRFSFSPAQTSAEIDEAAARIARCVRMTRNG</sequence>
<dbReference type="RefSeq" id="WP_010047723.1">
    <property type="nucleotide sequence ID" value="NZ_CP025958.1"/>
</dbReference>
<keyword evidence="3" id="KW-0808">Transferase</keyword>
<proteinExistence type="inferred from homology"/>
<gene>
    <name evidence="10" type="ORF">C1280_33320</name>
</gene>
<keyword evidence="7" id="KW-0411">Iron-sulfur</keyword>
<keyword evidence="6" id="KW-0408">Iron</keyword>
<comment type="catalytic activity">
    <reaction evidence="8">
        <text>(sulfur carrier)-H + L-cysteine = (sulfur carrier)-SH + L-alanine</text>
        <dbReference type="Rhea" id="RHEA:43892"/>
        <dbReference type="Rhea" id="RHEA-COMP:14737"/>
        <dbReference type="Rhea" id="RHEA-COMP:14739"/>
        <dbReference type="ChEBI" id="CHEBI:29917"/>
        <dbReference type="ChEBI" id="CHEBI:35235"/>
        <dbReference type="ChEBI" id="CHEBI:57972"/>
        <dbReference type="ChEBI" id="CHEBI:64428"/>
        <dbReference type="EC" id="2.8.1.7"/>
    </reaction>
</comment>
<evidence type="ECO:0000256" key="8">
    <source>
        <dbReference type="ARBA" id="ARBA00050776"/>
    </source>
</evidence>
<evidence type="ECO:0000256" key="3">
    <source>
        <dbReference type="ARBA" id="ARBA00022679"/>
    </source>
</evidence>
<organism evidence="10 11">
    <name type="scientific">Gemmata obscuriglobus</name>
    <dbReference type="NCBI Taxonomy" id="114"/>
    <lineage>
        <taxon>Bacteria</taxon>
        <taxon>Pseudomonadati</taxon>
        <taxon>Planctomycetota</taxon>
        <taxon>Planctomycetia</taxon>
        <taxon>Gemmatales</taxon>
        <taxon>Gemmataceae</taxon>
        <taxon>Gemmata</taxon>
    </lineage>
</organism>
<comment type="cofactor">
    <cofactor evidence="1">
        <name>pyridoxal 5'-phosphate</name>
        <dbReference type="ChEBI" id="CHEBI:597326"/>
    </cofactor>
</comment>
<protein>
    <submittedName>
        <fullName evidence="10">Cysteine desulfurase</fullName>
    </submittedName>
</protein>
<dbReference type="GO" id="GO:0046872">
    <property type="term" value="F:metal ion binding"/>
    <property type="evidence" value="ECO:0007669"/>
    <property type="project" value="UniProtKB-KW"/>
</dbReference>
<feature type="domain" description="Aminotransferase class V" evidence="9">
    <location>
        <begin position="4"/>
        <end position="356"/>
    </location>
</feature>
<dbReference type="GO" id="GO:0051536">
    <property type="term" value="F:iron-sulfur cluster binding"/>
    <property type="evidence" value="ECO:0007669"/>
    <property type="project" value="UniProtKB-KW"/>
</dbReference>
<dbReference type="InterPro" id="IPR000192">
    <property type="entry name" value="Aminotrans_V_dom"/>
</dbReference>
<dbReference type="InterPro" id="IPR015421">
    <property type="entry name" value="PyrdxlP-dep_Trfase_major"/>
</dbReference>
<evidence type="ECO:0000256" key="6">
    <source>
        <dbReference type="ARBA" id="ARBA00023004"/>
    </source>
</evidence>
<dbReference type="KEGG" id="gog:C1280_33320"/>
<evidence type="ECO:0000256" key="4">
    <source>
        <dbReference type="ARBA" id="ARBA00022723"/>
    </source>
</evidence>
<dbReference type="InterPro" id="IPR015422">
    <property type="entry name" value="PyrdxlP-dep_Trfase_small"/>
</dbReference>
<accession>A0A2Z3HHV5</accession>
<evidence type="ECO:0000256" key="2">
    <source>
        <dbReference type="ARBA" id="ARBA00006490"/>
    </source>
</evidence>
<keyword evidence="11" id="KW-1185">Reference proteome</keyword>
<name>A0A2Z3HHV5_9BACT</name>
<dbReference type="Pfam" id="PF00266">
    <property type="entry name" value="Aminotran_5"/>
    <property type="match status" value="1"/>
</dbReference>
<dbReference type="PANTHER" id="PTHR11601:SF34">
    <property type="entry name" value="CYSTEINE DESULFURASE"/>
    <property type="match status" value="1"/>
</dbReference>
<comment type="similarity">
    <text evidence="2">Belongs to the class-V pyridoxal-phosphate-dependent aminotransferase family. NifS/IscS subfamily.</text>
</comment>
<dbReference type="InterPro" id="IPR016454">
    <property type="entry name" value="Cysteine_dSase"/>
</dbReference>
<keyword evidence="4" id="KW-0479">Metal-binding</keyword>
<dbReference type="InterPro" id="IPR015424">
    <property type="entry name" value="PyrdxlP-dep_Trfase"/>
</dbReference>
<keyword evidence="5" id="KW-0663">Pyridoxal phosphate</keyword>
<evidence type="ECO:0000313" key="11">
    <source>
        <dbReference type="Proteomes" id="UP000245802"/>
    </source>
</evidence>
<evidence type="ECO:0000256" key="5">
    <source>
        <dbReference type="ARBA" id="ARBA00022898"/>
    </source>
</evidence>
<dbReference type="PANTHER" id="PTHR11601">
    <property type="entry name" value="CYSTEINE DESULFURYLASE FAMILY MEMBER"/>
    <property type="match status" value="1"/>
</dbReference>
<dbReference type="Proteomes" id="UP000245802">
    <property type="component" value="Chromosome"/>
</dbReference>
<dbReference type="OrthoDB" id="9808002at2"/>